<keyword evidence="13" id="KW-0238">DNA-binding</keyword>
<dbReference type="NCBIfam" id="TIGR00578">
    <property type="entry name" value="ku70"/>
    <property type="match status" value="1"/>
</dbReference>
<keyword evidence="9" id="KW-0378">Hydrolase</keyword>
<keyword evidence="11" id="KW-0067">ATP-binding</keyword>
<dbReference type="RefSeq" id="XP_040726852.1">
    <property type="nucleotide sequence ID" value="XM_040872229.1"/>
</dbReference>
<dbReference type="OMA" id="FWANVKH"/>
<feature type="region of interest" description="Disordered" evidence="18">
    <location>
        <begin position="537"/>
        <end position="567"/>
    </location>
</feature>
<evidence type="ECO:0000256" key="16">
    <source>
        <dbReference type="ARBA" id="ARBA00023242"/>
    </source>
</evidence>
<evidence type="ECO:0000313" key="21">
    <source>
        <dbReference type="Proteomes" id="UP000193685"/>
    </source>
</evidence>
<dbReference type="GO" id="GO:0042162">
    <property type="term" value="F:telomeric DNA binding"/>
    <property type="evidence" value="ECO:0007669"/>
    <property type="project" value="InterPro"/>
</dbReference>
<keyword evidence="8" id="KW-0227">DNA damage</keyword>
<dbReference type="Gene3D" id="3.40.50.410">
    <property type="entry name" value="von Willebrand factor, type A domain"/>
    <property type="match status" value="1"/>
</dbReference>
<dbReference type="GO" id="GO:0006310">
    <property type="term" value="P:DNA recombination"/>
    <property type="evidence" value="ECO:0007669"/>
    <property type="project" value="UniProtKB-KW"/>
</dbReference>
<evidence type="ECO:0000256" key="11">
    <source>
        <dbReference type="ARBA" id="ARBA00022840"/>
    </source>
</evidence>
<feature type="domain" description="Ku" evidence="19">
    <location>
        <begin position="304"/>
        <end position="451"/>
    </location>
</feature>
<keyword evidence="16" id="KW-0539">Nucleus</keyword>
<comment type="subcellular location">
    <subcellularLocation>
        <location evidence="2">Chromosome</location>
        <location evidence="2">Telomere</location>
    </subcellularLocation>
    <subcellularLocation>
        <location evidence="1">Nucleus</location>
    </subcellularLocation>
</comment>
<dbReference type="Proteomes" id="UP000193685">
    <property type="component" value="Unassembled WGS sequence"/>
</dbReference>
<dbReference type="Pfam" id="PF02735">
    <property type="entry name" value="Ku"/>
    <property type="match status" value="1"/>
</dbReference>
<evidence type="ECO:0000256" key="6">
    <source>
        <dbReference type="ARBA" id="ARBA00022454"/>
    </source>
</evidence>
<keyword evidence="15" id="KW-0234">DNA repair</keyword>
<dbReference type="Gene3D" id="1.10.1600.10">
    <property type="match status" value="1"/>
</dbReference>
<keyword evidence="10" id="KW-0347">Helicase</keyword>
<dbReference type="InterPro" id="IPR036361">
    <property type="entry name" value="SAP_dom_sf"/>
</dbReference>
<dbReference type="GO" id="GO:0005524">
    <property type="term" value="F:ATP binding"/>
    <property type="evidence" value="ECO:0007669"/>
    <property type="project" value="UniProtKB-KW"/>
</dbReference>
<reference evidence="20 21" key="1">
    <citation type="submission" date="2016-07" db="EMBL/GenBank/DDBJ databases">
        <title>Pervasive Adenine N6-methylation of Active Genes in Fungi.</title>
        <authorList>
            <consortium name="DOE Joint Genome Institute"/>
            <person name="Mondo S.J."/>
            <person name="Dannebaum R.O."/>
            <person name="Kuo R.C."/>
            <person name="Labutti K."/>
            <person name="Haridas S."/>
            <person name="Kuo A."/>
            <person name="Salamov A."/>
            <person name="Ahrendt S.R."/>
            <person name="Lipzen A."/>
            <person name="Sullivan W."/>
            <person name="Andreopoulos W.B."/>
            <person name="Clum A."/>
            <person name="Lindquist E."/>
            <person name="Daum C."/>
            <person name="Ramamoorthy G.K."/>
            <person name="Gryganskyi A."/>
            <person name="Culley D."/>
            <person name="Magnuson J.K."/>
            <person name="James T.Y."/>
            <person name="O'Malley M.A."/>
            <person name="Stajich J.E."/>
            <person name="Spatafora J.W."/>
            <person name="Visel A."/>
            <person name="Grigoriev I.V."/>
        </authorList>
    </citation>
    <scope>NUCLEOTIDE SEQUENCE [LARGE SCALE GENOMIC DNA]</scope>
    <source>
        <strain evidence="20 21">12-1054</strain>
    </source>
</reference>
<evidence type="ECO:0000256" key="13">
    <source>
        <dbReference type="ARBA" id="ARBA00023125"/>
    </source>
</evidence>
<evidence type="ECO:0000256" key="3">
    <source>
        <dbReference type="ARBA" id="ARBA00005240"/>
    </source>
</evidence>
<dbReference type="SUPFAM" id="SSF100939">
    <property type="entry name" value="SPOC domain-like"/>
    <property type="match status" value="1"/>
</dbReference>
<evidence type="ECO:0000256" key="14">
    <source>
        <dbReference type="ARBA" id="ARBA00023172"/>
    </source>
</evidence>
<evidence type="ECO:0000256" key="12">
    <source>
        <dbReference type="ARBA" id="ARBA00022895"/>
    </source>
</evidence>
<protein>
    <recommendedName>
        <fullName evidence="5">ATP-dependent DNA helicase II subunit 1</fullName>
        <ecNumber evidence="4">3.6.4.12</ecNumber>
    </recommendedName>
    <alternativeName>
        <fullName evidence="17">ATP-dependent DNA helicase II subunit Ku70</fullName>
    </alternativeName>
</protein>
<keyword evidence="21" id="KW-1185">Reference proteome</keyword>
<dbReference type="GO" id="GO:0006303">
    <property type="term" value="P:double-strand break repair via nonhomologous end joining"/>
    <property type="evidence" value="ECO:0007669"/>
    <property type="project" value="InterPro"/>
</dbReference>
<evidence type="ECO:0000256" key="4">
    <source>
        <dbReference type="ARBA" id="ARBA00012551"/>
    </source>
</evidence>
<evidence type="ECO:0000256" key="18">
    <source>
        <dbReference type="SAM" id="MobiDB-lite"/>
    </source>
</evidence>
<comment type="caution">
    <text evidence="20">The sequence shown here is derived from an EMBL/GenBank/DDBJ whole genome shotgun (WGS) entry which is preliminary data.</text>
</comment>
<evidence type="ECO:0000256" key="2">
    <source>
        <dbReference type="ARBA" id="ARBA00004574"/>
    </source>
</evidence>
<dbReference type="PANTHER" id="PTHR12604">
    <property type="entry name" value="KU AUTOANTIGEN DNA HELICASE"/>
    <property type="match status" value="1"/>
</dbReference>
<dbReference type="InterPro" id="IPR006164">
    <property type="entry name" value="DNA_bd_Ku70/Ku80"/>
</dbReference>
<gene>
    <name evidence="20" type="ORF">BCR37DRAFT_412647</name>
</gene>
<dbReference type="Pfam" id="PF03730">
    <property type="entry name" value="Ku_C"/>
    <property type="match status" value="1"/>
</dbReference>
<dbReference type="GO" id="GO:0003684">
    <property type="term" value="F:damaged DNA binding"/>
    <property type="evidence" value="ECO:0007669"/>
    <property type="project" value="InterPro"/>
</dbReference>
<dbReference type="InterPro" id="IPR005161">
    <property type="entry name" value="Ku_N"/>
</dbReference>
<dbReference type="AlphaFoldDB" id="A0A1Y2FMB2"/>
<dbReference type="Gene3D" id="1.10.720.30">
    <property type="entry name" value="SAP domain"/>
    <property type="match status" value="1"/>
</dbReference>
<sequence>MSSEQAGLPAEEDEVNELAYTSQKEAMLFLIDISPSMLKPNDKGTCAARTALECAYSVMTTKVFSAPNDMIGVVLYNSKTSQLDKDKKYSTVRKEHMHLLVDLDVPGADLIRVVRNLLKEPNQFNEVCQASEERASPAELIELARDIFQNQAPRFNFKRLVLITDDDDPMRTHRALTQQFKTRTKDLYSLGVAIEPIFLSNDAPFDSIKFWDDIIERQEEDAGELVLEGEARLVDMQETIKALQTPKKATFSIPMEIAPGLSIGIKGYVLFKEQKVVRTTFIDNSGARPQTAKADTTLTCEDTVTVLDKTQIKQGYKFGPENVTFDAKEMQQIKRIESPVLRIIGYKSLEKLDFCHNIASAYFIYPHEATHVGSKRTFAALHRVLLQKKQFALCWFIPRRNASPVVAAMMASELELSENKKSQLSPPGFFVIPLPFADDLRNPPRSRPLPSEDLASLFGDIIGQITLPAYDPAKRSNPALQWHYKALEAMALGEDVPQLADQPDESMPNFKAIHKRAGKAMLAFVEALEMAVEQVQDAGPAVPTKRKGASPVASSKKAKPGPGSVPSLEDLRAAVLNGTLGQFKVPELKAALSAHASAFDVKPASSLKKQEMIDFITEKLT</sequence>
<organism evidence="20 21">
    <name type="scientific">Protomyces lactucae-debilis</name>
    <dbReference type="NCBI Taxonomy" id="2754530"/>
    <lineage>
        <taxon>Eukaryota</taxon>
        <taxon>Fungi</taxon>
        <taxon>Dikarya</taxon>
        <taxon>Ascomycota</taxon>
        <taxon>Taphrinomycotina</taxon>
        <taxon>Taphrinomycetes</taxon>
        <taxon>Taphrinales</taxon>
        <taxon>Protomycetaceae</taxon>
        <taxon>Protomyces</taxon>
    </lineage>
</organism>
<dbReference type="Gene3D" id="4.10.970.10">
    <property type="entry name" value="Ku70, bridge and pillars"/>
    <property type="match status" value="1"/>
</dbReference>
<evidence type="ECO:0000256" key="15">
    <source>
        <dbReference type="ARBA" id="ARBA00023204"/>
    </source>
</evidence>
<accession>A0A1Y2FMB2</accession>
<dbReference type="SUPFAM" id="SSF53300">
    <property type="entry name" value="vWA-like"/>
    <property type="match status" value="1"/>
</dbReference>
<evidence type="ECO:0000256" key="5">
    <source>
        <dbReference type="ARBA" id="ARBA00021796"/>
    </source>
</evidence>
<comment type="similarity">
    <text evidence="3">Belongs to the ku70 family.</text>
</comment>
<dbReference type="CDD" id="cd00788">
    <property type="entry name" value="KU70"/>
    <property type="match status" value="1"/>
</dbReference>
<dbReference type="PANTHER" id="PTHR12604:SF2">
    <property type="entry name" value="X-RAY REPAIR CROSS-COMPLEMENTING PROTEIN 6"/>
    <property type="match status" value="1"/>
</dbReference>
<dbReference type="InterPro" id="IPR036465">
    <property type="entry name" value="vWFA_dom_sf"/>
</dbReference>
<evidence type="ECO:0000256" key="7">
    <source>
        <dbReference type="ARBA" id="ARBA00022741"/>
    </source>
</evidence>
<keyword evidence="6" id="KW-0158">Chromosome</keyword>
<dbReference type="GO" id="GO:0000781">
    <property type="term" value="C:chromosome, telomeric region"/>
    <property type="evidence" value="ECO:0007669"/>
    <property type="project" value="UniProtKB-SubCell"/>
</dbReference>
<dbReference type="InterPro" id="IPR027388">
    <property type="entry name" value="Ku70_bridge/pillars_dom_sf"/>
</dbReference>
<dbReference type="InterPro" id="IPR016194">
    <property type="entry name" value="SPOC-like_C_dom_sf"/>
</dbReference>
<dbReference type="SMART" id="SM00559">
    <property type="entry name" value="Ku78"/>
    <property type="match status" value="1"/>
</dbReference>
<keyword evidence="14" id="KW-0233">DNA recombination</keyword>
<proteinExistence type="inferred from homology"/>
<dbReference type="Gene3D" id="2.40.290.10">
    <property type="match status" value="1"/>
</dbReference>
<evidence type="ECO:0000256" key="8">
    <source>
        <dbReference type="ARBA" id="ARBA00022763"/>
    </source>
</evidence>
<dbReference type="PIRSF" id="PIRSF003033">
    <property type="entry name" value="Ku70"/>
    <property type="match status" value="1"/>
</dbReference>
<dbReference type="EMBL" id="MCFI01000005">
    <property type="protein sequence ID" value="ORY85069.1"/>
    <property type="molecule type" value="Genomic_DNA"/>
</dbReference>
<evidence type="ECO:0000256" key="1">
    <source>
        <dbReference type="ARBA" id="ARBA00004123"/>
    </source>
</evidence>
<dbReference type="GO" id="GO:0003690">
    <property type="term" value="F:double-stranded DNA binding"/>
    <property type="evidence" value="ECO:0007669"/>
    <property type="project" value="TreeGrafter"/>
</dbReference>
<dbReference type="InterPro" id="IPR005160">
    <property type="entry name" value="Ku_C"/>
</dbReference>
<evidence type="ECO:0000256" key="9">
    <source>
        <dbReference type="ARBA" id="ARBA00022801"/>
    </source>
</evidence>
<dbReference type="GO" id="GO:0043564">
    <property type="term" value="C:Ku70:Ku80 complex"/>
    <property type="evidence" value="ECO:0007669"/>
    <property type="project" value="InterPro"/>
</dbReference>
<evidence type="ECO:0000256" key="17">
    <source>
        <dbReference type="ARBA" id="ARBA00031811"/>
    </source>
</evidence>
<dbReference type="GeneID" id="63788828"/>
<evidence type="ECO:0000313" key="20">
    <source>
        <dbReference type="EMBL" id="ORY85069.1"/>
    </source>
</evidence>
<keyword evidence="7" id="KW-0547">Nucleotide-binding</keyword>
<dbReference type="GO" id="GO:0000723">
    <property type="term" value="P:telomere maintenance"/>
    <property type="evidence" value="ECO:0007669"/>
    <property type="project" value="InterPro"/>
</dbReference>
<dbReference type="OrthoDB" id="3249161at2759"/>
<dbReference type="InterPro" id="IPR006165">
    <property type="entry name" value="Ku70"/>
</dbReference>
<evidence type="ECO:0000256" key="10">
    <source>
        <dbReference type="ARBA" id="ARBA00022806"/>
    </source>
</evidence>
<keyword evidence="12" id="KW-0779">Telomere</keyword>
<evidence type="ECO:0000259" key="19">
    <source>
        <dbReference type="SMART" id="SM00559"/>
    </source>
</evidence>
<dbReference type="STRING" id="56484.A0A1Y2FMB2"/>
<dbReference type="InterPro" id="IPR047087">
    <property type="entry name" value="KU70_core_dom"/>
</dbReference>
<dbReference type="GO" id="GO:0003678">
    <property type="term" value="F:DNA helicase activity"/>
    <property type="evidence" value="ECO:0007669"/>
    <property type="project" value="UniProtKB-EC"/>
</dbReference>
<dbReference type="EC" id="3.6.4.12" evidence="4"/>
<name>A0A1Y2FMB2_PROLT</name>
<dbReference type="Pfam" id="PF03731">
    <property type="entry name" value="Ku_N"/>
    <property type="match status" value="1"/>
</dbReference>
<dbReference type="GO" id="GO:0016787">
    <property type="term" value="F:hydrolase activity"/>
    <property type="evidence" value="ECO:0007669"/>
    <property type="project" value="UniProtKB-KW"/>
</dbReference>